<reference evidence="5 6" key="1">
    <citation type="submission" date="2022-12" db="EMBL/GenBank/DDBJ databases">
        <title>Draft genome sequence of Paenibacillus sp. dW9.</title>
        <authorList>
            <person name="Choi E.-W."/>
            <person name="Kim D.-U."/>
        </authorList>
    </citation>
    <scope>NUCLEOTIDE SEQUENCE [LARGE SCALE GENOMIC DNA]</scope>
    <source>
        <strain evidence="6">dW9</strain>
    </source>
</reference>
<evidence type="ECO:0000256" key="1">
    <source>
        <dbReference type="ARBA" id="ARBA00004196"/>
    </source>
</evidence>
<dbReference type="PANTHER" id="PTHR43649">
    <property type="entry name" value="ARABINOSE-BINDING PROTEIN-RELATED"/>
    <property type="match status" value="1"/>
</dbReference>
<dbReference type="Gene3D" id="3.40.190.10">
    <property type="entry name" value="Periplasmic binding protein-like II"/>
    <property type="match status" value="1"/>
</dbReference>
<evidence type="ECO:0000313" key="6">
    <source>
        <dbReference type="Proteomes" id="UP001527882"/>
    </source>
</evidence>
<proteinExistence type="inferred from homology"/>
<name>A0ABT4Q2B2_9BACL</name>
<keyword evidence="6" id="KW-1185">Reference proteome</keyword>
<evidence type="ECO:0000256" key="3">
    <source>
        <dbReference type="ARBA" id="ARBA00022448"/>
    </source>
</evidence>
<accession>A0ABT4Q2B2</accession>
<organism evidence="5 6">
    <name type="scientific">Paenibacillus gyeongsangnamensis</name>
    <dbReference type="NCBI Taxonomy" id="3388067"/>
    <lineage>
        <taxon>Bacteria</taxon>
        <taxon>Bacillati</taxon>
        <taxon>Bacillota</taxon>
        <taxon>Bacilli</taxon>
        <taxon>Bacillales</taxon>
        <taxon>Paenibacillaceae</taxon>
        <taxon>Paenibacillus</taxon>
    </lineage>
</organism>
<keyword evidence="4" id="KW-0732">Signal</keyword>
<dbReference type="EMBL" id="JAQAGZ010000001">
    <property type="protein sequence ID" value="MCZ8510974.1"/>
    <property type="molecule type" value="Genomic_DNA"/>
</dbReference>
<keyword evidence="3" id="KW-0813">Transport</keyword>
<evidence type="ECO:0000313" key="5">
    <source>
        <dbReference type="EMBL" id="MCZ8510974.1"/>
    </source>
</evidence>
<dbReference type="InterPro" id="IPR006059">
    <property type="entry name" value="SBP"/>
</dbReference>
<dbReference type="SUPFAM" id="SSF53850">
    <property type="entry name" value="Periplasmic binding protein-like II"/>
    <property type="match status" value="1"/>
</dbReference>
<dbReference type="Pfam" id="PF01547">
    <property type="entry name" value="SBP_bac_1"/>
    <property type="match status" value="1"/>
</dbReference>
<evidence type="ECO:0000256" key="2">
    <source>
        <dbReference type="ARBA" id="ARBA00008520"/>
    </source>
</evidence>
<dbReference type="RefSeq" id="WP_269879348.1">
    <property type="nucleotide sequence ID" value="NZ_JAQAGZ010000001.1"/>
</dbReference>
<sequence>MLYYNKDIFDKFGVPYPKDGSTWDDIFNKAKQLSRVDNGQSYIGFSYSNFHFNRLLPLSLPFIKDDKFGMNTEEWKRFFEKYMISPLKGLSEEDMKTTNLPDQAGLFINRRIAMYVHLDGMGASLSKSNVNWDEIALPTFTEKPDVGSQLYPTYASIFKTSNYKDQAMEVIKFMTSEEQQIRQTKNGSVSPLTSKTVKDAFESPYKDKNIKNALFFNKPAPSSKLSLYDQQALNAISKRLPDMISGKIDVNTALREAEEEANKQIDSMTKK</sequence>
<comment type="caution">
    <text evidence="5">The sequence shown here is derived from an EMBL/GenBank/DDBJ whole genome shotgun (WGS) entry which is preliminary data.</text>
</comment>
<dbReference type="InterPro" id="IPR050490">
    <property type="entry name" value="Bact_solute-bd_prot1"/>
</dbReference>
<comment type="subcellular location">
    <subcellularLocation>
        <location evidence="1">Cell envelope</location>
    </subcellularLocation>
</comment>
<dbReference type="PANTHER" id="PTHR43649:SF31">
    <property type="entry name" value="SN-GLYCEROL-3-PHOSPHATE-BINDING PERIPLASMIC PROTEIN UGPB"/>
    <property type="match status" value="1"/>
</dbReference>
<comment type="similarity">
    <text evidence="2">Belongs to the bacterial solute-binding protein 1 family.</text>
</comment>
<protein>
    <submittedName>
        <fullName evidence="5">Extracellular solute-binding protein</fullName>
    </submittedName>
</protein>
<gene>
    <name evidence="5" type="ORF">O9H85_00690</name>
</gene>
<dbReference type="Proteomes" id="UP001527882">
    <property type="component" value="Unassembled WGS sequence"/>
</dbReference>
<evidence type="ECO:0000256" key="4">
    <source>
        <dbReference type="ARBA" id="ARBA00022729"/>
    </source>
</evidence>